<dbReference type="KEGG" id="bbae:FRD01_03900"/>
<keyword evidence="6" id="KW-1185">Reference proteome</keyword>
<dbReference type="Gene3D" id="3.40.190.170">
    <property type="entry name" value="Bacterial extracellular solute-binding protein, family 7"/>
    <property type="match status" value="1"/>
</dbReference>
<dbReference type="AlphaFoldDB" id="A0A5B8XS03"/>
<evidence type="ECO:0000256" key="2">
    <source>
        <dbReference type="ARBA" id="ARBA00022448"/>
    </source>
</evidence>
<feature type="chain" id="PRO_5022950791" evidence="4">
    <location>
        <begin position="23"/>
        <end position="333"/>
    </location>
</feature>
<dbReference type="InterPro" id="IPR004682">
    <property type="entry name" value="TRAP_DctP"/>
</dbReference>
<keyword evidence="2" id="KW-0813">Transport</keyword>
<sequence length="333" mass="37258">MKTPLILLLALTLIGFASPVAAQEKEQEIYTLNLGTVAPKNTPWGRQLASMKKRIEKDSNGRIKVRLFMGTAGGEVSIVRQTKRGELQAAGVSTGALASLVPEMNVFELPYLFKDGAEADKIIDNHLFDPVSSILDENGFKLYLFSENGFRNFATKGKCITDPKDLADLKMRAQESWVHEETYRALGGNPVRIAVPETLSAIQSNNVQGFDNTPLFAFAASWHQGIDHWTLSDHIYQPAVIVYSKEWFEKLPKDLQEILLADRKKETDMGRDLVRKLHPKLVQNLEASNIKVCSVTPAQRKAFADKTKSVHNLFKKRVGKKGANLLDIIEKNR</sequence>
<dbReference type="PANTHER" id="PTHR33376:SF7">
    <property type="entry name" value="C4-DICARBOXYLATE-BINDING PROTEIN DCTB"/>
    <property type="match status" value="1"/>
</dbReference>
<reference evidence="5 6" key="1">
    <citation type="submission" date="2019-08" db="EMBL/GenBank/DDBJ databases">
        <authorList>
            <person name="Liang Q."/>
        </authorList>
    </citation>
    <scope>NUCLEOTIDE SEQUENCE [LARGE SCALE GENOMIC DNA]</scope>
    <source>
        <strain evidence="5 6">V1718</strain>
    </source>
</reference>
<dbReference type="NCBIfam" id="NF037995">
    <property type="entry name" value="TRAP_S1"/>
    <property type="match status" value="1"/>
</dbReference>
<dbReference type="InterPro" id="IPR038404">
    <property type="entry name" value="TRAP_DctP_sf"/>
</dbReference>
<evidence type="ECO:0000313" key="6">
    <source>
        <dbReference type="Proteomes" id="UP000321595"/>
    </source>
</evidence>
<dbReference type="Pfam" id="PF03480">
    <property type="entry name" value="DctP"/>
    <property type="match status" value="1"/>
</dbReference>
<dbReference type="InterPro" id="IPR018389">
    <property type="entry name" value="DctP_fam"/>
</dbReference>
<dbReference type="RefSeq" id="WP_146957814.1">
    <property type="nucleotide sequence ID" value="NZ_CP042467.1"/>
</dbReference>
<evidence type="ECO:0000313" key="5">
    <source>
        <dbReference type="EMBL" id="QED26406.1"/>
    </source>
</evidence>
<dbReference type="GO" id="GO:0055085">
    <property type="term" value="P:transmembrane transport"/>
    <property type="evidence" value="ECO:0007669"/>
    <property type="project" value="InterPro"/>
</dbReference>
<accession>A0A5B8XS03</accession>
<dbReference type="GO" id="GO:0030288">
    <property type="term" value="C:outer membrane-bounded periplasmic space"/>
    <property type="evidence" value="ECO:0007669"/>
    <property type="project" value="InterPro"/>
</dbReference>
<keyword evidence="3 4" id="KW-0732">Signal</keyword>
<dbReference type="Proteomes" id="UP000321595">
    <property type="component" value="Chromosome"/>
</dbReference>
<name>A0A5B8XS03_9DELT</name>
<evidence type="ECO:0000256" key="1">
    <source>
        <dbReference type="ARBA" id="ARBA00009023"/>
    </source>
</evidence>
<evidence type="ECO:0000256" key="4">
    <source>
        <dbReference type="SAM" id="SignalP"/>
    </source>
</evidence>
<comment type="similarity">
    <text evidence="1">Belongs to the bacterial solute-binding protein 7 family.</text>
</comment>
<evidence type="ECO:0000256" key="3">
    <source>
        <dbReference type="ARBA" id="ARBA00022729"/>
    </source>
</evidence>
<dbReference type="EMBL" id="CP042467">
    <property type="protein sequence ID" value="QED26406.1"/>
    <property type="molecule type" value="Genomic_DNA"/>
</dbReference>
<organism evidence="5 6">
    <name type="scientific">Microvenator marinus</name>
    <dbReference type="NCBI Taxonomy" id="2600177"/>
    <lineage>
        <taxon>Bacteria</taxon>
        <taxon>Deltaproteobacteria</taxon>
        <taxon>Bradymonadales</taxon>
        <taxon>Microvenatoraceae</taxon>
        <taxon>Microvenator</taxon>
    </lineage>
</organism>
<dbReference type="PIRSF" id="PIRSF006470">
    <property type="entry name" value="DctB"/>
    <property type="match status" value="1"/>
</dbReference>
<dbReference type="PANTHER" id="PTHR33376">
    <property type="match status" value="1"/>
</dbReference>
<proteinExistence type="inferred from homology"/>
<dbReference type="OrthoDB" id="8690069at2"/>
<gene>
    <name evidence="5" type="ORF">FRD01_03900</name>
</gene>
<dbReference type="CDD" id="cd13603">
    <property type="entry name" value="PBP2_TRAP_Siap_TeaA_like"/>
    <property type="match status" value="1"/>
</dbReference>
<protein>
    <submittedName>
        <fullName evidence="5">TRAP transporter substrate-binding protein</fullName>
    </submittedName>
</protein>
<feature type="signal peptide" evidence="4">
    <location>
        <begin position="1"/>
        <end position="22"/>
    </location>
</feature>